<protein>
    <recommendedName>
        <fullName evidence="3">RNA polymerase alpha subunit C-terminal domain-containing protein</fullName>
    </recommendedName>
</protein>
<dbReference type="NCBIfam" id="NF005841">
    <property type="entry name" value="PRK07758.1"/>
    <property type="match status" value="1"/>
</dbReference>
<dbReference type="SUPFAM" id="SSF47789">
    <property type="entry name" value="C-terminal domain of RNA polymerase alpha subunit"/>
    <property type="match status" value="1"/>
</dbReference>
<evidence type="ECO:0000313" key="1">
    <source>
        <dbReference type="EMBL" id="KAA5546781.1"/>
    </source>
</evidence>
<evidence type="ECO:0008006" key="3">
    <source>
        <dbReference type="Google" id="ProtNLM"/>
    </source>
</evidence>
<accession>A0A5M6DGY1</accession>
<organism evidence="1 2">
    <name type="scientific">Adhaeribacter rhizoryzae</name>
    <dbReference type="NCBI Taxonomy" id="2607907"/>
    <lineage>
        <taxon>Bacteria</taxon>
        <taxon>Pseudomonadati</taxon>
        <taxon>Bacteroidota</taxon>
        <taxon>Cytophagia</taxon>
        <taxon>Cytophagales</taxon>
        <taxon>Hymenobacteraceae</taxon>
        <taxon>Adhaeribacter</taxon>
    </lineage>
</organism>
<dbReference type="Gene3D" id="1.10.150.20">
    <property type="entry name" value="5' to 3' exonuclease, C-terminal subdomain"/>
    <property type="match status" value="1"/>
</dbReference>
<gene>
    <name evidence="1" type="ORF">F0145_10630</name>
</gene>
<sequence>MVASTTTARTCTNGHSYVKTSDCPVCPSCEKEQKPATGLLAELAAPARRALANKGISTVEQLSTFSQKEILQLHGIGKSTLPKLQQALAARQLTFKISN</sequence>
<comment type="caution">
    <text evidence="1">The sequence shown here is derived from an EMBL/GenBank/DDBJ whole genome shotgun (WGS) entry which is preliminary data.</text>
</comment>
<reference evidence="1 2" key="1">
    <citation type="submission" date="2019-09" db="EMBL/GenBank/DDBJ databases">
        <title>Genome sequence and assembly of Adhaeribacter sp.</title>
        <authorList>
            <person name="Chhetri G."/>
        </authorList>
    </citation>
    <scope>NUCLEOTIDE SEQUENCE [LARGE SCALE GENOMIC DNA]</scope>
    <source>
        <strain evidence="1 2">DK36</strain>
    </source>
</reference>
<dbReference type="Proteomes" id="UP000323426">
    <property type="component" value="Unassembled WGS sequence"/>
</dbReference>
<dbReference type="EMBL" id="VWSF01000006">
    <property type="protein sequence ID" value="KAA5546781.1"/>
    <property type="molecule type" value="Genomic_DNA"/>
</dbReference>
<name>A0A5M6DGY1_9BACT</name>
<keyword evidence="2" id="KW-1185">Reference proteome</keyword>
<dbReference type="AlphaFoldDB" id="A0A5M6DGY1"/>
<evidence type="ECO:0000313" key="2">
    <source>
        <dbReference type="Proteomes" id="UP000323426"/>
    </source>
</evidence>
<proteinExistence type="predicted"/>
<dbReference type="RefSeq" id="WP_150088382.1">
    <property type="nucleotide sequence ID" value="NZ_VWSF01000006.1"/>
</dbReference>